<accession>A0A3N4I4F3</accession>
<evidence type="ECO:0000313" key="3">
    <source>
        <dbReference type="Proteomes" id="UP000275078"/>
    </source>
</evidence>
<protein>
    <submittedName>
        <fullName evidence="2">Uncharacterized protein</fullName>
    </submittedName>
</protein>
<keyword evidence="1" id="KW-0472">Membrane</keyword>
<reference evidence="2 3" key="1">
    <citation type="journal article" date="2018" name="Nat. Ecol. Evol.">
        <title>Pezizomycetes genomes reveal the molecular basis of ectomycorrhizal truffle lifestyle.</title>
        <authorList>
            <person name="Murat C."/>
            <person name="Payen T."/>
            <person name="Noel B."/>
            <person name="Kuo A."/>
            <person name="Morin E."/>
            <person name="Chen J."/>
            <person name="Kohler A."/>
            <person name="Krizsan K."/>
            <person name="Balestrini R."/>
            <person name="Da Silva C."/>
            <person name="Montanini B."/>
            <person name="Hainaut M."/>
            <person name="Levati E."/>
            <person name="Barry K.W."/>
            <person name="Belfiori B."/>
            <person name="Cichocki N."/>
            <person name="Clum A."/>
            <person name="Dockter R.B."/>
            <person name="Fauchery L."/>
            <person name="Guy J."/>
            <person name="Iotti M."/>
            <person name="Le Tacon F."/>
            <person name="Lindquist E.A."/>
            <person name="Lipzen A."/>
            <person name="Malagnac F."/>
            <person name="Mello A."/>
            <person name="Molinier V."/>
            <person name="Miyauchi S."/>
            <person name="Poulain J."/>
            <person name="Riccioni C."/>
            <person name="Rubini A."/>
            <person name="Sitrit Y."/>
            <person name="Splivallo R."/>
            <person name="Traeger S."/>
            <person name="Wang M."/>
            <person name="Zifcakova L."/>
            <person name="Wipf D."/>
            <person name="Zambonelli A."/>
            <person name="Paolocci F."/>
            <person name="Nowrousian M."/>
            <person name="Ottonello S."/>
            <person name="Baldrian P."/>
            <person name="Spatafora J.W."/>
            <person name="Henrissat B."/>
            <person name="Nagy L.G."/>
            <person name="Aury J.M."/>
            <person name="Wincker P."/>
            <person name="Grigoriev I.V."/>
            <person name="Bonfante P."/>
            <person name="Martin F.M."/>
        </authorList>
    </citation>
    <scope>NUCLEOTIDE SEQUENCE [LARGE SCALE GENOMIC DNA]</scope>
    <source>
        <strain evidence="2 3">RN42</strain>
    </source>
</reference>
<organism evidence="2 3">
    <name type="scientific">Ascobolus immersus RN42</name>
    <dbReference type="NCBI Taxonomy" id="1160509"/>
    <lineage>
        <taxon>Eukaryota</taxon>
        <taxon>Fungi</taxon>
        <taxon>Dikarya</taxon>
        <taxon>Ascomycota</taxon>
        <taxon>Pezizomycotina</taxon>
        <taxon>Pezizomycetes</taxon>
        <taxon>Pezizales</taxon>
        <taxon>Ascobolaceae</taxon>
        <taxon>Ascobolus</taxon>
    </lineage>
</organism>
<feature type="transmembrane region" description="Helical" evidence="1">
    <location>
        <begin position="31"/>
        <end position="55"/>
    </location>
</feature>
<evidence type="ECO:0000256" key="1">
    <source>
        <dbReference type="SAM" id="Phobius"/>
    </source>
</evidence>
<dbReference type="AlphaFoldDB" id="A0A3N4I4F3"/>
<keyword evidence="1" id="KW-1133">Transmembrane helix</keyword>
<keyword evidence="1" id="KW-0812">Transmembrane</keyword>
<keyword evidence="3" id="KW-1185">Reference proteome</keyword>
<evidence type="ECO:0000313" key="2">
    <source>
        <dbReference type="EMBL" id="RPA80973.1"/>
    </source>
</evidence>
<sequence>MSMFTNFQNGFTEFMDQRPDYIVPLLLGLPQPAICLLTAIFLFPFLFLGVLVAAYSLTTKRVVVVGLVLSQFAIWRLTNHASDVTAVGSTTQESIKRGGFEQTMTMPIASRPLSDIDALNENIEKALIVVGLPMTLLCTYLVLRYGYNPWRRQ</sequence>
<dbReference type="Proteomes" id="UP000275078">
    <property type="component" value="Unassembled WGS sequence"/>
</dbReference>
<feature type="transmembrane region" description="Helical" evidence="1">
    <location>
        <begin position="62"/>
        <end position="78"/>
    </location>
</feature>
<dbReference type="EMBL" id="ML119683">
    <property type="protein sequence ID" value="RPA80973.1"/>
    <property type="molecule type" value="Genomic_DNA"/>
</dbReference>
<feature type="transmembrane region" description="Helical" evidence="1">
    <location>
        <begin position="126"/>
        <end position="147"/>
    </location>
</feature>
<proteinExistence type="predicted"/>
<name>A0A3N4I4F3_ASCIM</name>
<gene>
    <name evidence="2" type="ORF">BJ508DRAFT_306931</name>
</gene>